<accession>A0ABY0UM99</accession>
<protein>
    <submittedName>
        <fullName evidence="2">Uncharacterized protein</fullName>
    </submittedName>
</protein>
<name>A0ABY0UM99_9PSED</name>
<sequence length="52" mass="5906">MSITDSGAFIREVKKAPQIFYTIHYSCQSLYDDNEGLSPVSPPLPLRYRSGR</sequence>
<dbReference type="EMBL" id="LT629760">
    <property type="protein sequence ID" value="SDS89906.1"/>
    <property type="molecule type" value="Genomic_DNA"/>
</dbReference>
<evidence type="ECO:0000313" key="3">
    <source>
        <dbReference type="Proteomes" id="UP000183126"/>
    </source>
</evidence>
<keyword evidence="3" id="KW-1185">Reference proteome</keyword>
<evidence type="ECO:0000313" key="2">
    <source>
        <dbReference type="EMBL" id="SDS89906.1"/>
    </source>
</evidence>
<proteinExistence type="predicted"/>
<feature type="region of interest" description="Disordered" evidence="1">
    <location>
        <begin position="33"/>
        <end position="52"/>
    </location>
</feature>
<evidence type="ECO:0000256" key="1">
    <source>
        <dbReference type="SAM" id="MobiDB-lite"/>
    </source>
</evidence>
<reference evidence="2 3" key="1">
    <citation type="submission" date="2016-10" db="EMBL/GenBank/DDBJ databases">
        <authorList>
            <person name="Varghese N."/>
            <person name="Submissions S."/>
        </authorList>
    </citation>
    <scope>NUCLEOTIDE SEQUENCE [LARGE SCALE GENOMIC DNA]</scope>
    <source>
        <strain evidence="2 3">BS3111</strain>
    </source>
</reference>
<organism evidence="2 3">
    <name type="scientific">Pseudomonas trivialis</name>
    <dbReference type="NCBI Taxonomy" id="200450"/>
    <lineage>
        <taxon>Bacteria</taxon>
        <taxon>Pseudomonadati</taxon>
        <taxon>Pseudomonadota</taxon>
        <taxon>Gammaproteobacteria</taxon>
        <taxon>Pseudomonadales</taxon>
        <taxon>Pseudomonadaceae</taxon>
        <taxon>Pseudomonas</taxon>
    </lineage>
</organism>
<gene>
    <name evidence="2" type="ORF">SAMN04490205_4015</name>
</gene>
<dbReference type="Proteomes" id="UP000183126">
    <property type="component" value="Chromosome I"/>
</dbReference>